<dbReference type="EMBL" id="JAEHOE010000022">
    <property type="protein sequence ID" value="KAG2495877.1"/>
    <property type="molecule type" value="Genomic_DNA"/>
</dbReference>
<organism evidence="3 4">
    <name type="scientific">Edaphochlamys debaryana</name>
    <dbReference type="NCBI Taxonomy" id="47281"/>
    <lineage>
        <taxon>Eukaryota</taxon>
        <taxon>Viridiplantae</taxon>
        <taxon>Chlorophyta</taxon>
        <taxon>core chlorophytes</taxon>
        <taxon>Chlorophyceae</taxon>
        <taxon>CS clade</taxon>
        <taxon>Chlamydomonadales</taxon>
        <taxon>Chlamydomonadales incertae sedis</taxon>
        <taxon>Edaphochlamys</taxon>
    </lineage>
</organism>
<dbReference type="OrthoDB" id="551999at2759"/>
<evidence type="ECO:0000256" key="2">
    <source>
        <dbReference type="SAM" id="Phobius"/>
    </source>
</evidence>
<feature type="region of interest" description="Disordered" evidence="1">
    <location>
        <begin position="1188"/>
        <end position="1249"/>
    </location>
</feature>
<feature type="compositionally biased region" description="Low complexity" evidence="1">
    <location>
        <begin position="1188"/>
        <end position="1215"/>
    </location>
</feature>
<feature type="compositionally biased region" description="Low complexity" evidence="1">
    <location>
        <begin position="139"/>
        <end position="148"/>
    </location>
</feature>
<gene>
    <name evidence="3" type="ORF">HYH03_006115</name>
</gene>
<feature type="region of interest" description="Disordered" evidence="1">
    <location>
        <begin position="1156"/>
        <end position="1175"/>
    </location>
</feature>
<keyword evidence="2" id="KW-0472">Membrane</keyword>
<protein>
    <submittedName>
        <fullName evidence="3">Uncharacterized protein</fullName>
    </submittedName>
</protein>
<feature type="compositionally biased region" description="Acidic residues" evidence="1">
    <location>
        <begin position="1237"/>
        <end position="1248"/>
    </location>
</feature>
<keyword evidence="4" id="KW-1185">Reference proteome</keyword>
<keyword evidence="2" id="KW-0812">Transmembrane</keyword>
<feature type="region of interest" description="Disordered" evidence="1">
    <location>
        <begin position="1607"/>
        <end position="1638"/>
    </location>
</feature>
<feature type="compositionally biased region" description="Pro residues" evidence="1">
    <location>
        <begin position="1225"/>
        <end position="1234"/>
    </location>
</feature>
<feature type="region of interest" description="Disordered" evidence="1">
    <location>
        <begin position="1340"/>
        <end position="1368"/>
    </location>
</feature>
<evidence type="ECO:0000256" key="1">
    <source>
        <dbReference type="SAM" id="MobiDB-lite"/>
    </source>
</evidence>
<name>A0A835Y6A0_9CHLO</name>
<feature type="region of interest" description="Disordered" evidence="1">
    <location>
        <begin position="909"/>
        <end position="930"/>
    </location>
</feature>
<evidence type="ECO:0000313" key="4">
    <source>
        <dbReference type="Proteomes" id="UP000612055"/>
    </source>
</evidence>
<reference evidence="3" key="1">
    <citation type="journal article" date="2020" name="bioRxiv">
        <title>Comparative genomics of Chlamydomonas.</title>
        <authorList>
            <person name="Craig R.J."/>
            <person name="Hasan A.R."/>
            <person name="Ness R.W."/>
            <person name="Keightley P.D."/>
        </authorList>
    </citation>
    <scope>NUCLEOTIDE SEQUENCE</scope>
    <source>
        <strain evidence="3">CCAP 11/70</strain>
    </source>
</reference>
<feature type="compositionally biased region" description="Low complexity" evidence="1">
    <location>
        <begin position="588"/>
        <end position="607"/>
    </location>
</feature>
<sequence>MGDAVPQRVDYRDRERSTYDPVLLGAATGMCTAEGGTCDFCAYRDSNPCQVSDGYGADRSLCRLPGFLGGSVSDDELCGMGATTEVTVDTTDPDMGTGGLESAATLTAFRTRDGQLVLTLTTRCGWVLVPSEAAWEPKAASSQQQQAPAPAPAGESRRALQQAGSEVAAPSQVLVEGNASYAGSSLYFAAPAISEDSASERYACYTATLELEGLSSACQALELSLTMRLALRRVVLSPDPDWQNAQSSGGSGSRRSALAALDPVSGRILEETADPLLEGEEELPMGPEPYCDEDGDVFWAEVTLQMRPPQLGRRVKQAVEAAAAEATEQEAAAQRATRQQLFSSGVAASASFAATLDPRADQTVEWLKALQRQFPLVSATPTHHSLAFLLGTLRRDLAPSVAADGGAAAADLAPLLPKGLWLDSCGRQSIALVNTAVVAALADMGVTDANVADVTCFVPPFASVATKELPPCAQSSSVLFNVSIEIDVAPSSSSASSPSSSDPFANSPGDPRALAARLAAAALSAPATCLSDETQMRMASSLTLTLQLPVGPGLEETPFMEVGGALVPVVPGIASPAPAPVPAPGASPSPADGAIALPTPSPSPAAGTSTIATTTVVAVSVAVALAVLVVLISFFAVRSVRRAKVAAQQATAHAAAVSGGGAAAAGGAGGAAGRPPLSKLSMLAALVPEASYASTFIPDDEAAAVRETSVVVHMAPNANDSSRRPAPLLHRSFTAAASPSLPRTAPAGHVSCGGAAASADRQGAMLWGSDGGAPPPFAAAVTAAAVAAAAAEPISPGGISTATSSTYDSVVPSPSGEMPEDAVHDACSADCVAPPPPADPVPAPTAVPVSVPDAAAAASAAATAAAMSGGVMWSNSLYSNTGVGMMGPPAAAAPAVLGGEEEPVTPMKGHVGPFAPPPSPPSPPGAFAAAAAAAPAASPAASAASGDADDESLVSLRCPPPPGRGAAAAAAIAAAAGTAVTLRAVPTEAEAPPPAAEFSFEGLARAASATTETDGDEPMEPPSRPPLPMLPQLSYSPTAPRVAAVTPPPPLPMPPSVPRLRPVVSAGAGSNGAMTAAAASAAASLGHAQSLKFPPPAAAATGAAAPAAAAPKSPAAADGGAVASGAKPTTFSAKYFETMRAAATIARASAPGEDEAAAAAKPIPRPSGPAKETGVRVWTNALYDVSSRASAGGTSDGTSTATASSAPTFTAPTPARGNSEGGLPSAPPPTPPPALVEVDESGDGDDADGTAAAAGVAVAMEAAATAELTSMAGEPAAGVVDAAAAAAAADDTVAVAANDIDGAAGAAAAAGDAADSCLSPSSRRSGLSDEIVAHLTSIVAQHRRSSDQSEASGSGGGSGSAGTSAGGAVAATAAAAAAVAQRTTHAVAKLLGVPLSRRTSSGGGAPPGQATKPSPPSAAKSSRTSLNTRQSPPRPAHPPQAASSGTAAGRRLNQTPSRRQIPAPPPPPSGALVIPVAARGGAAAAGPSSSNLLERSQALRDSLTSAKNALSVVVAKRGNGVSPITSPTDATAAAAASAAAEAPAARSGIPRPNWGRGGAAAAAETQPARLVALALPPPLLPGGYSWSSAGSGFSGAILSGQSQRISIDSTAANTPPYAVTPVKRPPGPGKPSGGGAAE</sequence>
<feature type="compositionally biased region" description="Low complexity" evidence="1">
    <location>
        <begin position="491"/>
        <end position="501"/>
    </location>
</feature>
<feature type="region of interest" description="Disordered" evidence="1">
    <location>
        <begin position="580"/>
        <end position="607"/>
    </location>
</feature>
<dbReference type="Proteomes" id="UP000612055">
    <property type="component" value="Unassembled WGS sequence"/>
</dbReference>
<feature type="transmembrane region" description="Helical" evidence="2">
    <location>
        <begin position="616"/>
        <end position="637"/>
    </location>
</feature>
<feature type="region of interest" description="Disordered" evidence="1">
    <location>
        <begin position="1397"/>
        <end position="1475"/>
    </location>
</feature>
<feature type="compositionally biased region" description="Pro residues" evidence="1">
    <location>
        <begin position="1020"/>
        <end position="1029"/>
    </location>
</feature>
<feature type="compositionally biased region" description="Pro residues" evidence="1">
    <location>
        <begin position="1046"/>
        <end position="1057"/>
    </location>
</feature>
<comment type="caution">
    <text evidence="3">The sequence shown here is derived from an EMBL/GenBank/DDBJ whole genome shotgun (WGS) entry which is preliminary data.</text>
</comment>
<feature type="compositionally biased region" description="Low complexity" evidence="1">
    <location>
        <begin position="1036"/>
        <end position="1045"/>
    </location>
</feature>
<feature type="compositionally biased region" description="Pro residues" evidence="1">
    <location>
        <begin position="914"/>
        <end position="924"/>
    </location>
</feature>
<feature type="region of interest" description="Disordered" evidence="1">
    <location>
        <begin position="1006"/>
        <end position="1069"/>
    </location>
</feature>
<evidence type="ECO:0000313" key="3">
    <source>
        <dbReference type="EMBL" id="KAG2495877.1"/>
    </source>
</evidence>
<keyword evidence="2" id="KW-1133">Transmembrane helix</keyword>
<feature type="compositionally biased region" description="Polar residues" evidence="1">
    <location>
        <begin position="798"/>
        <end position="808"/>
    </location>
</feature>
<feature type="region of interest" description="Disordered" evidence="1">
    <location>
        <begin position="491"/>
        <end position="510"/>
    </location>
</feature>
<accession>A0A835Y6A0</accession>
<proteinExistence type="predicted"/>
<feature type="compositionally biased region" description="Low complexity" evidence="1">
    <location>
        <begin position="1058"/>
        <end position="1069"/>
    </location>
</feature>
<feature type="region of interest" description="Disordered" evidence="1">
    <location>
        <begin position="1539"/>
        <end position="1561"/>
    </location>
</feature>
<feature type="region of interest" description="Disordered" evidence="1">
    <location>
        <begin position="138"/>
        <end position="163"/>
    </location>
</feature>
<feature type="region of interest" description="Disordered" evidence="1">
    <location>
        <begin position="795"/>
        <end position="822"/>
    </location>
</feature>